<dbReference type="EMBL" id="BAABJX010000024">
    <property type="protein sequence ID" value="GAA4831158.1"/>
    <property type="molecule type" value="Genomic_DNA"/>
</dbReference>
<keyword evidence="2" id="KW-1185">Reference proteome</keyword>
<comment type="caution">
    <text evidence="1">The sequence shown here is derived from an EMBL/GenBank/DDBJ whole genome shotgun (WGS) entry which is preliminary data.</text>
</comment>
<organism evidence="1 2">
    <name type="scientific">Algivirga pacifica</name>
    <dbReference type="NCBI Taxonomy" id="1162670"/>
    <lineage>
        <taxon>Bacteria</taxon>
        <taxon>Pseudomonadati</taxon>
        <taxon>Bacteroidota</taxon>
        <taxon>Cytophagia</taxon>
        <taxon>Cytophagales</taxon>
        <taxon>Flammeovirgaceae</taxon>
        <taxon>Algivirga</taxon>
    </lineage>
</organism>
<dbReference type="Proteomes" id="UP001500298">
    <property type="component" value="Unassembled WGS sequence"/>
</dbReference>
<proteinExistence type="predicted"/>
<evidence type="ECO:0008006" key="3">
    <source>
        <dbReference type="Google" id="ProtNLM"/>
    </source>
</evidence>
<sequence length="59" mass="7158">MEERLISKFIIHCVLIQYIKYSKGRQNNAKRDLTSPYTKKAYTPRWRTGSYQKMLINLY</sequence>
<name>A0ABP9D734_9BACT</name>
<evidence type="ECO:0000313" key="1">
    <source>
        <dbReference type="EMBL" id="GAA4831158.1"/>
    </source>
</evidence>
<accession>A0ABP9D734</accession>
<gene>
    <name evidence="1" type="ORF">GCM10023331_15500</name>
</gene>
<evidence type="ECO:0000313" key="2">
    <source>
        <dbReference type="Proteomes" id="UP001500298"/>
    </source>
</evidence>
<reference evidence="2" key="1">
    <citation type="journal article" date="2019" name="Int. J. Syst. Evol. Microbiol.">
        <title>The Global Catalogue of Microorganisms (GCM) 10K type strain sequencing project: providing services to taxonomists for standard genome sequencing and annotation.</title>
        <authorList>
            <consortium name="The Broad Institute Genomics Platform"/>
            <consortium name="The Broad Institute Genome Sequencing Center for Infectious Disease"/>
            <person name="Wu L."/>
            <person name="Ma J."/>
        </authorList>
    </citation>
    <scope>NUCLEOTIDE SEQUENCE [LARGE SCALE GENOMIC DNA]</scope>
    <source>
        <strain evidence="2">JCM 18326</strain>
    </source>
</reference>
<protein>
    <recommendedName>
        <fullName evidence="3">DUF4113 domain-containing protein</fullName>
    </recommendedName>
</protein>